<evidence type="ECO:0000256" key="2">
    <source>
        <dbReference type="SAM" id="Phobius"/>
    </source>
</evidence>
<keyword evidence="2" id="KW-0812">Transmembrane</keyword>
<feature type="compositionally biased region" description="Basic and acidic residues" evidence="1">
    <location>
        <begin position="797"/>
        <end position="807"/>
    </location>
</feature>
<feature type="compositionally biased region" description="Polar residues" evidence="1">
    <location>
        <begin position="361"/>
        <end position="370"/>
    </location>
</feature>
<protein>
    <recommendedName>
        <fullName evidence="5">Vacuolar membrane protein</fullName>
    </recommendedName>
</protein>
<feature type="compositionally biased region" description="Low complexity" evidence="1">
    <location>
        <begin position="388"/>
        <end position="404"/>
    </location>
</feature>
<dbReference type="EMBL" id="VXIS01000055">
    <property type="protein sequence ID" value="KAA8909687.1"/>
    <property type="molecule type" value="Genomic_DNA"/>
</dbReference>
<dbReference type="InterPro" id="IPR031606">
    <property type="entry name" value="Kch1/2"/>
</dbReference>
<name>A0A5J5F1Q8_9PEZI</name>
<dbReference type="Proteomes" id="UP000326924">
    <property type="component" value="Unassembled WGS sequence"/>
</dbReference>
<dbReference type="GO" id="GO:0015079">
    <property type="term" value="F:potassium ion transmembrane transporter activity"/>
    <property type="evidence" value="ECO:0007669"/>
    <property type="project" value="InterPro"/>
</dbReference>
<feature type="compositionally biased region" description="Low complexity" evidence="1">
    <location>
        <begin position="697"/>
        <end position="745"/>
    </location>
</feature>
<organism evidence="3 4">
    <name type="scientific">Sphaerosporella brunnea</name>
    <dbReference type="NCBI Taxonomy" id="1250544"/>
    <lineage>
        <taxon>Eukaryota</taxon>
        <taxon>Fungi</taxon>
        <taxon>Dikarya</taxon>
        <taxon>Ascomycota</taxon>
        <taxon>Pezizomycotina</taxon>
        <taxon>Pezizomycetes</taxon>
        <taxon>Pezizales</taxon>
        <taxon>Pyronemataceae</taxon>
        <taxon>Sphaerosporella</taxon>
    </lineage>
</organism>
<keyword evidence="2" id="KW-1133">Transmembrane helix</keyword>
<evidence type="ECO:0008006" key="5">
    <source>
        <dbReference type="Google" id="ProtNLM"/>
    </source>
</evidence>
<dbReference type="Pfam" id="PF16944">
    <property type="entry name" value="KCH"/>
    <property type="match status" value="1"/>
</dbReference>
<dbReference type="PANTHER" id="PTHR36424:SF1">
    <property type="entry name" value="LOW AFFINITY K(+) TRANSPORTER 1-RELATED"/>
    <property type="match status" value="1"/>
</dbReference>
<evidence type="ECO:0000313" key="3">
    <source>
        <dbReference type="EMBL" id="KAA8909687.1"/>
    </source>
</evidence>
<evidence type="ECO:0000313" key="4">
    <source>
        <dbReference type="Proteomes" id="UP000326924"/>
    </source>
</evidence>
<keyword evidence="2" id="KW-0472">Membrane</keyword>
<feature type="region of interest" description="Disordered" evidence="1">
    <location>
        <begin position="339"/>
        <end position="807"/>
    </location>
</feature>
<dbReference type="PANTHER" id="PTHR36424">
    <property type="entry name" value="PHEROMONE-REGULATED MEMBRANE PROTEIN 6"/>
    <property type="match status" value="1"/>
</dbReference>
<feature type="compositionally biased region" description="Polar residues" evidence="1">
    <location>
        <begin position="683"/>
        <end position="695"/>
    </location>
</feature>
<dbReference type="InParanoid" id="A0A5J5F1Q8"/>
<dbReference type="OrthoDB" id="2128042at2759"/>
<evidence type="ECO:0000256" key="1">
    <source>
        <dbReference type="SAM" id="MobiDB-lite"/>
    </source>
</evidence>
<feature type="transmembrane region" description="Helical" evidence="2">
    <location>
        <begin position="85"/>
        <end position="105"/>
    </location>
</feature>
<feature type="compositionally biased region" description="Low complexity" evidence="1">
    <location>
        <begin position="486"/>
        <end position="500"/>
    </location>
</feature>
<dbReference type="AlphaFoldDB" id="A0A5J5F1Q8"/>
<keyword evidence="4" id="KW-1185">Reference proteome</keyword>
<feature type="transmembrane region" description="Helical" evidence="2">
    <location>
        <begin position="234"/>
        <end position="259"/>
    </location>
</feature>
<proteinExistence type="predicted"/>
<feature type="transmembrane region" description="Helical" evidence="2">
    <location>
        <begin position="39"/>
        <end position="65"/>
    </location>
</feature>
<reference evidence="3 4" key="1">
    <citation type="submission" date="2019-09" db="EMBL/GenBank/DDBJ databases">
        <title>Draft genome of the ectomycorrhizal ascomycete Sphaerosporella brunnea.</title>
        <authorList>
            <consortium name="DOE Joint Genome Institute"/>
            <person name="Benucci G.M."/>
            <person name="Marozzi G."/>
            <person name="Antonielli L."/>
            <person name="Sanchez S."/>
            <person name="Marco P."/>
            <person name="Wang X."/>
            <person name="Falini L.B."/>
            <person name="Barry K."/>
            <person name="Haridas S."/>
            <person name="Lipzen A."/>
            <person name="Labutti K."/>
            <person name="Grigoriev I.V."/>
            <person name="Murat C."/>
            <person name="Martin F."/>
            <person name="Albertini E."/>
            <person name="Donnini D."/>
            <person name="Bonito G."/>
        </authorList>
    </citation>
    <scope>NUCLEOTIDE SEQUENCE [LARGE SCALE GENOMIC DNA]</scope>
    <source>
        <strain evidence="3 4">Sb_GMNB300</strain>
    </source>
</reference>
<gene>
    <name evidence="3" type="ORF">FN846DRAFT_600845</name>
</gene>
<sequence>MGFFGGSREPELVLAEHKFAYVNMDDFNSKSCLNYMAYIWIYIGTIISIVCYAADIYTAIILLAFNRWTNDTLEQSAIIDFNVARIIFCVCIFGSFVLLAVDWFFAVKVIKSDGVAEAYMNPIVVRYNCIRGGRMRNDTGWKRFLVFAKLTEERGVVDYLALFTYFAFKGWVRIIVAEGPRVVINALTFISVTKADVIVQHGSNQWDGWDKFGKNVEALYNENKMQAMILGSMAFTSLVWVFAILRLLAASVIYIFYLWHTMSGGQTLRKYCKERIDKRMGEIVQKKHDKALKREKKQNHRLLERQPTIPVLAPVRKPTFTSEDSYDLTSGLLSNAQSPANFPLREPKLPNISVATGGFSRASTMRSDASSEIRPPPPARSATNATTRSNQSNTSYASSGSSRGYPPPPYADPREQPQYAEATDSYGLQEKGGARRVDGYSGDDEGYQMQQLPPNHGGRPQFVADRLARSNTGNRWDNGPQPPMPQGRFPPGQQPGWGRPTPGPRSQTAGPQMQGGYGPPPRSQTAGPGQGGYGPPLRSQTVGPQMRGGYGPPPPSQYSAPDPYERSQSTWPLDGAYRIAPRGNSVDDGYEAPTRSATTGPGTGGYGPLPPRSQTVAPMDGRYGTPSPPRSQTVAPMDGRYGLPPPRSQTAAPGDVGYFPPRTMMITPIEGGYGTPPRGNPAYGQQQPEFRSLTPSAPAYAKAAYQPAARAQGSPQRSQSPPAQPSQTTQPSETTTTTTPVESPQRSQPTPPVPVREALEEFGPPRRRRTEPVAESEEAGVEMPALRRSRTTLPPPHKRDGDLEGTT</sequence>
<accession>A0A5J5F1Q8</accession>
<comment type="caution">
    <text evidence="3">The sequence shown here is derived from an EMBL/GenBank/DDBJ whole genome shotgun (WGS) entry which is preliminary data.</text>
</comment>
<dbReference type="GO" id="GO:0005886">
    <property type="term" value="C:plasma membrane"/>
    <property type="evidence" value="ECO:0007669"/>
    <property type="project" value="InterPro"/>
</dbReference>